<keyword evidence="1" id="KW-1133">Transmembrane helix</keyword>
<keyword evidence="1" id="KW-0472">Membrane</keyword>
<proteinExistence type="predicted"/>
<reference evidence="2 3" key="1">
    <citation type="submission" date="2017-09" db="EMBL/GenBank/DDBJ databases">
        <title>Depth-based differentiation of microbial function through sediment-hosted aquifers and enrichment of novel symbionts in the deep terrestrial subsurface.</title>
        <authorList>
            <person name="Probst A.J."/>
            <person name="Ladd B."/>
            <person name="Jarett J.K."/>
            <person name="Geller-Mcgrath D.E."/>
            <person name="Sieber C.M."/>
            <person name="Emerson J.B."/>
            <person name="Anantharaman K."/>
            <person name="Thomas B.C."/>
            <person name="Malmstrom R."/>
            <person name="Stieglmeier M."/>
            <person name="Klingl A."/>
            <person name="Woyke T."/>
            <person name="Ryan C.M."/>
            <person name="Banfield J.F."/>
        </authorList>
    </citation>
    <scope>NUCLEOTIDE SEQUENCE [LARGE SCALE GENOMIC DNA]</scope>
    <source>
        <strain evidence="2">CG11_big_fil_rev_8_21_14_0_20_39_34</strain>
    </source>
</reference>
<gene>
    <name evidence="2" type="ORF">COV59_00850</name>
</gene>
<accession>A0A2H0N652</accession>
<dbReference type="EMBL" id="PCWN01000003">
    <property type="protein sequence ID" value="PIR04379.1"/>
    <property type="molecule type" value="Genomic_DNA"/>
</dbReference>
<organism evidence="2 3">
    <name type="scientific">Candidatus Magasanikbacteria bacterium CG11_big_fil_rev_8_21_14_0_20_39_34</name>
    <dbReference type="NCBI Taxonomy" id="1974653"/>
    <lineage>
        <taxon>Bacteria</taxon>
        <taxon>Candidatus Magasanikiibacteriota</taxon>
    </lineage>
</organism>
<keyword evidence="1" id="KW-0812">Transmembrane</keyword>
<evidence type="ECO:0000313" key="2">
    <source>
        <dbReference type="EMBL" id="PIR04379.1"/>
    </source>
</evidence>
<protein>
    <submittedName>
        <fullName evidence="2">Uncharacterized protein</fullName>
    </submittedName>
</protein>
<sequence length="77" mass="8645">MGYFFGFLAVLVGFFMVWKTHWFVQNFGTSEWAEMHMGSYNFYKLIGVILIIIAFLGMTGALGDIILGVFGSMFGIS</sequence>
<name>A0A2H0N652_9BACT</name>
<evidence type="ECO:0000256" key="1">
    <source>
        <dbReference type="SAM" id="Phobius"/>
    </source>
</evidence>
<dbReference type="Proteomes" id="UP000229600">
    <property type="component" value="Unassembled WGS sequence"/>
</dbReference>
<comment type="caution">
    <text evidence="2">The sequence shown here is derived from an EMBL/GenBank/DDBJ whole genome shotgun (WGS) entry which is preliminary data.</text>
</comment>
<evidence type="ECO:0000313" key="3">
    <source>
        <dbReference type="Proteomes" id="UP000229600"/>
    </source>
</evidence>
<dbReference type="AlphaFoldDB" id="A0A2H0N652"/>
<feature type="transmembrane region" description="Helical" evidence="1">
    <location>
        <begin position="43"/>
        <end position="70"/>
    </location>
</feature>